<dbReference type="InterPro" id="IPR015943">
    <property type="entry name" value="WD40/YVTN_repeat-like_dom_sf"/>
</dbReference>
<comment type="function">
    <text evidence="4">Part of the outer membrane protein assembly complex, which is involved in assembly and insertion of beta-barrel proteins into the outer membrane.</text>
</comment>
<dbReference type="EMBL" id="CP034464">
    <property type="protein sequence ID" value="AZP10652.1"/>
    <property type="molecule type" value="Genomic_DNA"/>
</dbReference>
<evidence type="ECO:0000313" key="7">
    <source>
        <dbReference type="Proteomes" id="UP000275663"/>
    </source>
</evidence>
<comment type="similarity">
    <text evidence="4">Belongs to the BamB family.</text>
</comment>
<feature type="chain" id="PRO_5019595056" description="Outer membrane protein assembly factor BamB" evidence="4">
    <location>
        <begin position="24"/>
        <end position="384"/>
    </location>
</feature>
<gene>
    <name evidence="4 6" type="primary">bamB</name>
    <name evidence="6" type="ORF">EJN92_00560</name>
</gene>
<keyword evidence="1 4" id="KW-0732">Signal</keyword>
<dbReference type="GO" id="GO:0043165">
    <property type="term" value="P:Gram-negative-bacterium-type cell outer membrane assembly"/>
    <property type="evidence" value="ECO:0007669"/>
    <property type="project" value="UniProtKB-UniRule"/>
</dbReference>
<accession>A0A3S9HEX9</accession>
<dbReference type="AlphaFoldDB" id="A0A3S9HEX9"/>
<dbReference type="SMART" id="SM00564">
    <property type="entry name" value="PQQ"/>
    <property type="match status" value="7"/>
</dbReference>
<dbReference type="SUPFAM" id="SSF50998">
    <property type="entry name" value="Quinoprotein alcohol dehydrogenase-like"/>
    <property type="match status" value="1"/>
</dbReference>
<dbReference type="HAMAP" id="MF_00923">
    <property type="entry name" value="OM_assembly_BamB"/>
    <property type="match status" value="1"/>
</dbReference>
<dbReference type="GO" id="GO:0009279">
    <property type="term" value="C:cell outer membrane"/>
    <property type="evidence" value="ECO:0007669"/>
    <property type="project" value="UniProtKB-SubCell"/>
</dbReference>
<feature type="signal peptide" evidence="4">
    <location>
        <begin position="1"/>
        <end position="23"/>
    </location>
</feature>
<organism evidence="6 7">
    <name type="scientific">Undibacterium parvum</name>
    <dbReference type="NCBI Taxonomy" id="401471"/>
    <lineage>
        <taxon>Bacteria</taxon>
        <taxon>Pseudomonadati</taxon>
        <taxon>Pseudomonadota</taxon>
        <taxon>Betaproteobacteria</taxon>
        <taxon>Burkholderiales</taxon>
        <taxon>Oxalobacteraceae</taxon>
        <taxon>Undibacterium</taxon>
    </lineage>
</organism>
<dbReference type="Pfam" id="PF13360">
    <property type="entry name" value="PQQ_2"/>
    <property type="match status" value="1"/>
</dbReference>
<dbReference type="InterPro" id="IPR002372">
    <property type="entry name" value="PQQ_rpt_dom"/>
</dbReference>
<feature type="domain" description="Pyrrolo-quinoline quinone repeat" evidence="5">
    <location>
        <begin position="80"/>
        <end position="310"/>
    </location>
</feature>
<evidence type="ECO:0000259" key="5">
    <source>
        <dbReference type="Pfam" id="PF13360"/>
    </source>
</evidence>
<dbReference type="InterPro" id="IPR011047">
    <property type="entry name" value="Quinoprotein_ADH-like_sf"/>
</dbReference>
<keyword evidence="7" id="KW-1185">Reference proteome</keyword>
<evidence type="ECO:0000313" key="6">
    <source>
        <dbReference type="EMBL" id="AZP10652.1"/>
    </source>
</evidence>
<dbReference type="InterPro" id="IPR017687">
    <property type="entry name" value="BamB"/>
</dbReference>
<proteinExistence type="inferred from homology"/>
<dbReference type="RefSeq" id="WP_126126051.1">
    <property type="nucleotide sequence ID" value="NZ_CP034464.1"/>
</dbReference>
<dbReference type="InterPro" id="IPR018391">
    <property type="entry name" value="PQQ_b-propeller_rpt"/>
</dbReference>
<dbReference type="Gene3D" id="2.130.10.10">
    <property type="entry name" value="YVTN repeat-like/Quinoprotein amine dehydrogenase"/>
    <property type="match status" value="1"/>
</dbReference>
<comment type="subunit">
    <text evidence="4">Part of the Bam complex.</text>
</comment>
<comment type="subcellular location">
    <subcellularLocation>
        <location evidence="4">Cell outer membrane</location>
    </subcellularLocation>
</comment>
<dbReference type="PANTHER" id="PTHR34512">
    <property type="entry name" value="CELL SURFACE PROTEIN"/>
    <property type="match status" value="1"/>
</dbReference>
<dbReference type="KEGG" id="upv:EJN92_00560"/>
<dbReference type="NCBIfam" id="TIGR03300">
    <property type="entry name" value="assembly_YfgL"/>
    <property type="match status" value="1"/>
</dbReference>
<sequence length="384" mass="39972" precursor="true">MQIFSKLVAFALLLNLAACSSLSSLNPFSKTDVKNAPAALLEFKSSMSIKPIWSASIGASGSFAFSPVQIGANIIVMAADGSIMKLDTASGKTAWRINAGMPLTAGVGANSTTIAVAGEKGFLLAFDLDGKLRWKVQASSEILTAPVIGQGLVLVRSIDNRVAAYDIETGVRKWAVNRPLPALTLRAVSGIAMTSELAIVALPGGKLVALSLNNGGLRWEASVADPKGATELERIADVLGTPVIVEQVVCSAAYQGRVSCFDLGSGAIRWTKNISSEVGVSVDERFVFAVDNGGAVSAYSRTAGSSVWRNDKLANRKISAPASFGRAVAVGDAFGFLHFLSREDGSFIGRVSTDGSQILATPLVVDSSLIVQTKSGTVVAFATE</sequence>
<dbReference type="PANTHER" id="PTHR34512:SF30">
    <property type="entry name" value="OUTER MEMBRANE PROTEIN ASSEMBLY FACTOR BAMB"/>
    <property type="match status" value="1"/>
</dbReference>
<dbReference type="GO" id="GO:0051205">
    <property type="term" value="P:protein insertion into membrane"/>
    <property type="evidence" value="ECO:0007669"/>
    <property type="project" value="UniProtKB-UniRule"/>
</dbReference>
<name>A0A3S9HEX9_9BURK</name>
<protein>
    <recommendedName>
        <fullName evidence="4">Outer membrane protein assembly factor BamB</fullName>
    </recommendedName>
</protein>
<dbReference type="Proteomes" id="UP000275663">
    <property type="component" value="Chromosome"/>
</dbReference>
<evidence type="ECO:0000256" key="4">
    <source>
        <dbReference type="HAMAP-Rule" id="MF_00923"/>
    </source>
</evidence>
<reference evidence="6 7" key="1">
    <citation type="journal article" date="2011" name="Int. J. Syst. Evol. Microbiol.">
        <title>Description of Undibacterium oligocarboniphilum sp. nov., isolated from purified water, and Undibacterium pigrum strain CCUG 49012 as the type strain of Undibacterium parvum sp. nov., and emended descriptions of the genus Undibacterium and the species Undibacterium pigrum.</title>
        <authorList>
            <person name="Eder W."/>
            <person name="Wanner G."/>
            <person name="Ludwig W."/>
            <person name="Busse H.J."/>
            <person name="Ziemke-Kageler F."/>
            <person name="Lang E."/>
        </authorList>
    </citation>
    <scope>NUCLEOTIDE SEQUENCE [LARGE SCALE GENOMIC DNA]</scope>
    <source>
        <strain evidence="6 7">DSM 23061</strain>
    </source>
</reference>
<evidence type="ECO:0000256" key="3">
    <source>
        <dbReference type="ARBA" id="ARBA00023237"/>
    </source>
</evidence>
<evidence type="ECO:0000256" key="1">
    <source>
        <dbReference type="ARBA" id="ARBA00022729"/>
    </source>
</evidence>
<evidence type="ECO:0000256" key="2">
    <source>
        <dbReference type="ARBA" id="ARBA00023136"/>
    </source>
</evidence>
<keyword evidence="2 4" id="KW-0472">Membrane</keyword>
<keyword evidence="3 4" id="KW-0998">Cell outer membrane</keyword>
<dbReference type="OrthoDB" id="5173551at2"/>